<keyword evidence="3" id="KW-1185">Reference proteome</keyword>
<accession>A0ABT9HWC6</accession>
<gene>
    <name evidence="2" type="ORF">ORJ04_05665</name>
</gene>
<proteinExistence type="predicted"/>
<name>A0ABT9HWC6_9GAMM</name>
<dbReference type="InterPro" id="IPR016181">
    <property type="entry name" value="Acyl_CoA_acyltransferase"/>
</dbReference>
<dbReference type="RefSeq" id="WP_305974398.1">
    <property type="nucleotide sequence ID" value="NZ_JAPJDZ010000009.1"/>
</dbReference>
<dbReference type="Proteomes" id="UP001231109">
    <property type="component" value="Unassembled WGS sequence"/>
</dbReference>
<sequence>MTALLIASAFEFSTEDLHVKPLGEEDEELYLHLYTSERVMRFITTPLSLQQAKASFEHALAQNKLSCGNRLFLTTRPINSDKAVALCCISDFDRKNEIVEIGNMVSPLAQGKQYAQQATVALMHHVQHVLDVHHFTMEIHEKNLAALRAARLLGFRPCEGKNNMFYLHKQKCAF</sequence>
<evidence type="ECO:0000313" key="2">
    <source>
        <dbReference type="EMBL" id="MDP5135433.1"/>
    </source>
</evidence>
<evidence type="ECO:0000259" key="1">
    <source>
        <dbReference type="Pfam" id="PF13302"/>
    </source>
</evidence>
<dbReference type="SUPFAM" id="SSF55729">
    <property type="entry name" value="Acyl-CoA N-acyltransferases (Nat)"/>
    <property type="match status" value="1"/>
</dbReference>
<reference evidence="2 3" key="1">
    <citation type="submission" date="2022-11" db="EMBL/GenBank/DDBJ databases">
        <title>Viruses from the air-sea interface of a natural surface slick.</title>
        <authorList>
            <person name="Rahlff J."/>
            <person name="Holmfeldt K."/>
        </authorList>
    </citation>
    <scope>NUCLEOTIDE SEQUENCE [LARGE SCALE GENOMIC DNA]</scope>
    <source>
        <strain evidence="2 3">SMS4</strain>
    </source>
</reference>
<evidence type="ECO:0000313" key="3">
    <source>
        <dbReference type="Proteomes" id="UP001231109"/>
    </source>
</evidence>
<dbReference type="InterPro" id="IPR051531">
    <property type="entry name" value="N-acetyltransferase"/>
</dbReference>
<organism evidence="2 3">
    <name type="scientific">Rheinheimera baltica</name>
    <dbReference type="NCBI Taxonomy" id="67576"/>
    <lineage>
        <taxon>Bacteria</taxon>
        <taxon>Pseudomonadati</taxon>
        <taxon>Pseudomonadota</taxon>
        <taxon>Gammaproteobacteria</taxon>
        <taxon>Chromatiales</taxon>
        <taxon>Chromatiaceae</taxon>
        <taxon>Rheinheimera</taxon>
    </lineage>
</organism>
<dbReference type="Gene3D" id="3.40.630.30">
    <property type="match status" value="1"/>
</dbReference>
<dbReference type="Pfam" id="PF13302">
    <property type="entry name" value="Acetyltransf_3"/>
    <property type="match status" value="1"/>
</dbReference>
<dbReference type="PANTHER" id="PTHR43792">
    <property type="entry name" value="GNAT FAMILY, PUTATIVE (AFU_ORTHOLOGUE AFUA_3G00765)-RELATED-RELATED"/>
    <property type="match status" value="1"/>
</dbReference>
<comment type="caution">
    <text evidence="2">The sequence shown here is derived from an EMBL/GenBank/DDBJ whole genome shotgun (WGS) entry which is preliminary data.</text>
</comment>
<protein>
    <submittedName>
        <fullName evidence="2">GNAT family N-acetyltransferase</fullName>
    </submittedName>
</protein>
<dbReference type="PANTHER" id="PTHR43792:SF1">
    <property type="entry name" value="N-ACETYLTRANSFERASE DOMAIN-CONTAINING PROTEIN"/>
    <property type="match status" value="1"/>
</dbReference>
<dbReference type="EMBL" id="JAPJDZ010000009">
    <property type="protein sequence ID" value="MDP5135433.1"/>
    <property type="molecule type" value="Genomic_DNA"/>
</dbReference>
<feature type="domain" description="N-acetyltransferase" evidence="1">
    <location>
        <begin position="17"/>
        <end position="156"/>
    </location>
</feature>
<dbReference type="InterPro" id="IPR000182">
    <property type="entry name" value="GNAT_dom"/>
</dbReference>